<reference evidence="1" key="1">
    <citation type="journal article" date="2020" name="Stud. Mycol.">
        <title>101 Dothideomycetes genomes: a test case for predicting lifestyles and emergence of pathogens.</title>
        <authorList>
            <person name="Haridas S."/>
            <person name="Albert R."/>
            <person name="Binder M."/>
            <person name="Bloem J."/>
            <person name="Labutti K."/>
            <person name="Salamov A."/>
            <person name="Andreopoulos B."/>
            <person name="Baker S."/>
            <person name="Barry K."/>
            <person name="Bills G."/>
            <person name="Bluhm B."/>
            <person name="Cannon C."/>
            <person name="Castanera R."/>
            <person name="Culley D."/>
            <person name="Daum C."/>
            <person name="Ezra D."/>
            <person name="Gonzalez J."/>
            <person name="Henrissat B."/>
            <person name="Kuo A."/>
            <person name="Liang C."/>
            <person name="Lipzen A."/>
            <person name="Lutzoni F."/>
            <person name="Magnuson J."/>
            <person name="Mondo S."/>
            <person name="Nolan M."/>
            <person name="Ohm R."/>
            <person name="Pangilinan J."/>
            <person name="Park H.-J."/>
            <person name="Ramirez L."/>
            <person name="Alfaro M."/>
            <person name="Sun H."/>
            <person name="Tritt A."/>
            <person name="Yoshinaga Y."/>
            <person name="Zwiers L.-H."/>
            <person name="Turgeon B."/>
            <person name="Goodwin S."/>
            <person name="Spatafora J."/>
            <person name="Crous P."/>
            <person name="Grigoriev I."/>
        </authorList>
    </citation>
    <scope>NUCLEOTIDE SEQUENCE</scope>
    <source>
        <strain evidence="1">ATCC 200398</strain>
    </source>
</reference>
<accession>A0ACB6R8V2</accession>
<evidence type="ECO:0000313" key="1">
    <source>
        <dbReference type="EMBL" id="KAF2475708.1"/>
    </source>
</evidence>
<dbReference type="Proteomes" id="UP000799755">
    <property type="component" value="Unassembled WGS sequence"/>
</dbReference>
<sequence>MSNYSIASISNISREQLSSQILSSESAPHLPSNLAIIDVRDSDHIGGHIRGSTHVPSSQLDYRLPELVRLLKGKETVVFHCALSQQRGPAAALRYLREKERLGGDGSKREEDVVEESREGKNDARNEEQEAAQKVVVLEGGFTKWQEKYGEDKRLTEAYQKDIWEFGY</sequence>
<comment type="caution">
    <text evidence="1">The sequence shown here is derived from an EMBL/GenBank/DDBJ whole genome shotgun (WGS) entry which is preliminary data.</text>
</comment>
<proteinExistence type="predicted"/>
<organism evidence="1 2">
    <name type="scientific">Lindgomyces ingoldianus</name>
    <dbReference type="NCBI Taxonomy" id="673940"/>
    <lineage>
        <taxon>Eukaryota</taxon>
        <taxon>Fungi</taxon>
        <taxon>Dikarya</taxon>
        <taxon>Ascomycota</taxon>
        <taxon>Pezizomycotina</taxon>
        <taxon>Dothideomycetes</taxon>
        <taxon>Pleosporomycetidae</taxon>
        <taxon>Pleosporales</taxon>
        <taxon>Lindgomycetaceae</taxon>
        <taxon>Lindgomyces</taxon>
    </lineage>
</organism>
<protein>
    <submittedName>
        <fullName evidence="1">Cdc25 family phosphatase-like protein Ibp1</fullName>
    </submittedName>
</protein>
<gene>
    <name evidence="1" type="ORF">BDR25DRAFT_211526</name>
</gene>
<name>A0ACB6R8V2_9PLEO</name>
<keyword evidence="2" id="KW-1185">Reference proteome</keyword>
<dbReference type="EMBL" id="MU003495">
    <property type="protein sequence ID" value="KAF2475708.1"/>
    <property type="molecule type" value="Genomic_DNA"/>
</dbReference>
<evidence type="ECO:0000313" key="2">
    <source>
        <dbReference type="Proteomes" id="UP000799755"/>
    </source>
</evidence>